<gene>
    <name evidence="1" type="ORF">G3N56_08030</name>
</gene>
<dbReference type="SUPFAM" id="SSF52540">
    <property type="entry name" value="P-loop containing nucleoside triphosphate hydrolases"/>
    <property type="match status" value="1"/>
</dbReference>
<dbReference type="InterPro" id="IPR027417">
    <property type="entry name" value="P-loop_NTPase"/>
</dbReference>
<evidence type="ECO:0000313" key="1">
    <source>
        <dbReference type="EMBL" id="NDY56690.1"/>
    </source>
</evidence>
<name>A0A7K3NKI3_9BACT</name>
<comment type="caution">
    <text evidence="1">The sequence shown here is derived from an EMBL/GenBank/DDBJ whole genome shotgun (WGS) entry which is preliminary data.</text>
</comment>
<dbReference type="EMBL" id="JAAGRQ010000025">
    <property type="protein sequence ID" value="NDY56690.1"/>
    <property type="molecule type" value="Genomic_DNA"/>
</dbReference>
<dbReference type="RefSeq" id="WP_163301741.1">
    <property type="nucleotide sequence ID" value="NZ_JAAGRQ010000025.1"/>
</dbReference>
<keyword evidence="2" id="KW-1185">Reference proteome</keyword>
<evidence type="ECO:0008006" key="3">
    <source>
        <dbReference type="Google" id="ProtNLM"/>
    </source>
</evidence>
<dbReference type="Proteomes" id="UP000469724">
    <property type="component" value="Unassembled WGS sequence"/>
</dbReference>
<proteinExistence type="predicted"/>
<evidence type="ECO:0000313" key="2">
    <source>
        <dbReference type="Proteomes" id="UP000469724"/>
    </source>
</evidence>
<dbReference type="Gene3D" id="3.40.50.300">
    <property type="entry name" value="P-loop containing nucleotide triphosphate hydrolases"/>
    <property type="match status" value="1"/>
</dbReference>
<accession>A0A7K3NKI3</accession>
<protein>
    <recommendedName>
        <fullName evidence="3">Sulfotransferase family protein</fullName>
    </recommendedName>
</protein>
<organism evidence="1 2">
    <name type="scientific">Desulfolutivibrio sulfodismutans</name>
    <dbReference type="NCBI Taxonomy" id="63561"/>
    <lineage>
        <taxon>Bacteria</taxon>
        <taxon>Pseudomonadati</taxon>
        <taxon>Thermodesulfobacteriota</taxon>
        <taxon>Desulfovibrionia</taxon>
        <taxon>Desulfovibrionales</taxon>
        <taxon>Desulfovibrionaceae</taxon>
        <taxon>Desulfolutivibrio</taxon>
    </lineage>
</organism>
<dbReference type="AlphaFoldDB" id="A0A7K3NKI3"/>
<reference evidence="1 2" key="1">
    <citation type="submission" date="2020-02" db="EMBL/GenBank/DDBJ databases">
        <title>Comparative genomics of sulfur disproportionating microorganisms.</title>
        <authorList>
            <person name="Ward L.M."/>
            <person name="Bertran E."/>
            <person name="Johnston D.T."/>
        </authorList>
    </citation>
    <scope>NUCLEOTIDE SEQUENCE [LARGE SCALE GENOMIC DNA]</scope>
    <source>
        <strain evidence="1 2">DSM 3696</strain>
    </source>
</reference>
<sequence>MNAASLPFDIERELPFPDPSFKNVFVFDHIPKCAGTSLHAMFDRDFPGYEHIESPISCISFADKVNASTCSSLYCGGHYVYGIHELLNADCKVYYITFLRNPLAVAYSLYRYGMQTKLYSYGSFVDYLFDNPYISMVRHLGGTVERAIARLENYFFIGFVEQLRESVFALGKALGISFGDIPFRNQSQNNPRTPCAHIRTETIQKYCHDFAVYEYFSGKITFPPVHARAISPTDVSATGSCRAVDDWHNGPSSKNNPTTGLKLETNDNTDDNIYTSLLLAKINAAMDDATFHFLLEGIRKGARLTISPHQVTTPERFRALFEILKTLLGKSSCDRNTCVSIEAGHLFCTLASSPYARRMGLDLDMAKRNATRFPFRHSAHFQLAQLQRQHGETENALTTLERIPPDARWTTFTNEYMANLSCRRDDPLGILEHLAPEAVTPQKRALAFLEDNFECSRRVRLAALPAGNTLIVASGPVILLEDLLASLPRDLPGQSLLLPKRNFREKYAAWDVFLFDGWFVPNHHYPWTDALLSKGFKNVVLLCSDFAALNNIQNFIDFFALLPQASIYAYMMSNIFADRHKKSLIGLRTHRQPPV</sequence>